<keyword evidence="2" id="KW-0560">Oxidoreductase</keyword>
<evidence type="ECO:0000256" key="1">
    <source>
        <dbReference type="ARBA" id="ARBA00006484"/>
    </source>
</evidence>
<organism evidence="3 4">
    <name type="scientific">Dactylonectria macrodidyma</name>
    <dbReference type="NCBI Taxonomy" id="307937"/>
    <lineage>
        <taxon>Eukaryota</taxon>
        <taxon>Fungi</taxon>
        <taxon>Dikarya</taxon>
        <taxon>Ascomycota</taxon>
        <taxon>Pezizomycotina</taxon>
        <taxon>Sordariomycetes</taxon>
        <taxon>Hypocreomycetidae</taxon>
        <taxon>Hypocreales</taxon>
        <taxon>Nectriaceae</taxon>
        <taxon>Dactylonectria</taxon>
    </lineage>
</organism>
<dbReference type="Proteomes" id="UP000738349">
    <property type="component" value="Unassembled WGS sequence"/>
</dbReference>
<dbReference type="Pfam" id="PF00106">
    <property type="entry name" value="adh_short"/>
    <property type="match status" value="1"/>
</dbReference>
<sequence length="338" mass="36200">MTRYSTAYASPKGPGDARPTALQVVEDEGLVGKLTDKVALVTGANSGIGLETARALHATGATVFITARDAAKAQKAMDEILKGTGVKSGAPIHAIEMRLDSLESVRAAAKAFLGQSDKLNLLILNAGIMCTPDEKTEDGFELQFGTNYIGHFLLFQLLKPALLAGTSPSLQSRVVSVSSIAHNESGIRFHDLNFEKEPHNPWLAYGQSKTANIYLANEIERRHGAKGLHALSLHPGAIFTNLTNHMDVSGWVSSMTEEAKNDLKSAPQGAATTIYAALSKEWEGRGGKYLSNCAVEPPISADRSWQEGATGHAAWAYDEASASKLWDKSNKLVGIKEE</sequence>
<evidence type="ECO:0000313" key="3">
    <source>
        <dbReference type="EMBL" id="KAH7137744.1"/>
    </source>
</evidence>
<gene>
    <name evidence="3" type="ORF">EDB81DRAFT_901308</name>
</gene>
<proteinExistence type="inferred from homology"/>
<dbReference type="InterPro" id="IPR002347">
    <property type="entry name" value="SDR_fam"/>
</dbReference>
<dbReference type="AlphaFoldDB" id="A0A9P9EII6"/>
<name>A0A9P9EII6_9HYPO</name>
<dbReference type="PRINTS" id="PR00081">
    <property type="entry name" value="GDHRDH"/>
</dbReference>
<evidence type="ECO:0000313" key="4">
    <source>
        <dbReference type="Proteomes" id="UP000738349"/>
    </source>
</evidence>
<dbReference type="PANTHER" id="PTHR24320:SF272">
    <property type="entry name" value="NAD(P)-BINDING ROSSMANN-FOLD SUPERFAMILY PROTEIN"/>
    <property type="match status" value="1"/>
</dbReference>
<accession>A0A9P9EII6</accession>
<comment type="similarity">
    <text evidence="1">Belongs to the short-chain dehydrogenases/reductases (SDR) family.</text>
</comment>
<evidence type="ECO:0000256" key="2">
    <source>
        <dbReference type="ARBA" id="ARBA00023002"/>
    </source>
</evidence>
<dbReference type="InterPro" id="IPR036291">
    <property type="entry name" value="NAD(P)-bd_dom_sf"/>
</dbReference>
<dbReference type="GO" id="GO:0016491">
    <property type="term" value="F:oxidoreductase activity"/>
    <property type="evidence" value="ECO:0007669"/>
    <property type="project" value="UniProtKB-KW"/>
</dbReference>
<dbReference type="Gene3D" id="3.40.50.720">
    <property type="entry name" value="NAD(P)-binding Rossmann-like Domain"/>
    <property type="match status" value="1"/>
</dbReference>
<dbReference type="OrthoDB" id="191139at2759"/>
<dbReference type="PANTHER" id="PTHR24320">
    <property type="entry name" value="RETINOL DEHYDROGENASE"/>
    <property type="match status" value="1"/>
</dbReference>
<reference evidence="3" key="1">
    <citation type="journal article" date="2021" name="Nat. Commun.">
        <title>Genetic determinants of endophytism in the Arabidopsis root mycobiome.</title>
        <authorList>
            <person name="Mesny F."/>
            <person name="Miyauchi S."/>
            <person name="Thiergart T."/>
            <person name="Pickel B."/>
            <person name="Atanasova L."/>
            <person name="Karlsson M."/>
            <person name="Huettel B."/>
            <person name="Barry K.W."/>
            <person name="Haridas S."/>
            <person name="Chen C."/>
            <person name="Bauer D."/>
            <person name="Andreopoulos W."/>
            <person name="Pangilinan J."/>
            <person name="LaButti K."/>
            <person name="Riley R."/>
            <person name="Lipzen A."/>
            <person name="Clum A."/>
            <person name="Drula E."/>
            <person name="Henrissat B."/>
            <person name="Kohler A."/>
            <person name="Grigoriev I.V."/>
            <person name="Martin F.M."/>
            <person name="Hacquard S."/>
        </authorList>
    </citation>
    <scope>NUCLEOTIDE SEQUENCE</scope>
    <source>
        <strain evidence="3">MPI-CAGE-AT-0147</strain>
    </source>
</reference>
<protein>
    <submittedName>
        <fullName evidence="3">WW domain-containing oxidoreductase</fullName>
    </submittedName>
</protein>
<keyword evidence="4" id="KW-1185">Reference proteome</keyword>
<dbReference type="SUPFAM" id="SSF51735">
    <property type="entry name" value="NAD(P)-binding Rossmann-fold domains"/>
    <property type="match status" value="1"/>
</dbReference>
<comment type="caution">
    <text evidence="3">The sequence shown here is derived from an EMBL/GenBank/DDBJ whole genome shotgun (WGS) entry which is preliminary data.</text>
</comment>
<dbReference type="EMBL" id="JAGMUV010000012">
    <property type="protein sequence ID" value="KAH7137744.1"/>
    <property type="molecule type" value="Genomic_DNA"/>
</dbReference>